<dbReference type="EMBL" id="BGPR01000243">
    <property type="protein sequence ID" value="GBM07535.1"/>
    <property type="molecule type" value="Genomic_DNA"/>
</dbReference>
<sequence>MFPLRPHHLPHSTFITSKMSYPNVIQRQRRWDDGIIGSTIYEVKKKVGLRNHYWPRQLIQFITGHGPHPSYLFLFGKHPDNCCAVENLGRLFIMPPSVASGFLTTSGVQ</sequence>
<gene>
    <name evidence="1" type="ORF">AVEN_100731_1</name>
</gene>
<evidence type="ECO:0000313" key="1">
    <source>
        <dbReference type="EMBL" id="GBM07535.1"/>
    </source>
</evidence>
<accession>A0A4Y2CW94</accession>
<dbReference type="Proteomes" id="UP000499080">
    <property type="component" value="Unassembled WGS sequence"/>
</dbReference>
<reference evidence="1 2" key="1">
    <citation type="journal article" date="2019" name="Sci. Rep.">
        <title>Orb-weaving spider Araneus ventricosus genome elucidates the spidroin gene catalogue.</title>
        <authorList>
            <person name="Kono N."/>
            <person name="Nakamura H."/>
            <person name="Ohtoshi R."/>
            <person name="Moran D.A.P."/>
            <person name="Shinohara A."/>
            <person name="Yoshida Y."/>
            <person name="Fujiwara M."/>
            <person name="Mori M."/>
            <person name="Tomita M."/>
            <person name="Arakawa K."/>
        </authorList>
    </citation>
    <scope>NUCLEOTIDE SEQUENCE [LARGE SCALE GENOMIC DNA]</scope>
</reference>
<comment type="caution">
    <text evidence="1">The sequence shown here is derived from an EMBL/GenBank/DDBJ whole genome shotgun (WGS) entry which is preliminary data.</text>
</comment>
<keyword evidence="2" id="KW-1185">Reference proteome</keyword>
<name>A0A4Y2CW94_ARAVE</name>
<evidence type="ECO:0000313" key="2">
    <source>
        <dbReference type="Proteomes" id="UP000499080"/>
    </source>
</evidence>
<protein>
    <submittedName>
        <fullName evidence="1">Uncharacterized protein</fullName>
    </submittedName>
</protein>
<dbReference type="OrthoDB" id="6515318at2759"/>
<dbReference type="AlphaFoldDB" id="A0A4Y2CW94"/>
<proteinExistence type="predicted"/>
<organism evidence="1 2">
    <name type="scientific">Araneus ventricosus</name>
    <name type="common">Orbweaver spider</name>
    <name type="synonym">Epeira ventricosa</name>
    <dbReference type="NCBI Taxonomy" id="182803"/>
    <lineage>
        <taxon>Eukaryota</taxon>
        <taxon>Metazoa</taxon>
        <taxon>Ecdysozoa</taxon>
        <taxon>Arthropoda</taxon>
        <taxon>Chelicerata</taxon>
        <taxon>Arachnida</taxon>
        <taxon>Araneae</taxon>
        <taxon>Araneomorphae</taxon>
        <taxon>Entelegynae</taxon>
        <taxon>Araneoidea</taxon>
        <taxon>Araneidae</taxon>
        <taxon>Araneus</taxon>
    </lineage>
</organism>